<organism evidence="2">
    <name type="scientific">marine sediment metagenome</name>
    <dbReference type="NCBI Taxonomy" id="412755"/>
    <lineage>
        <taxon>unclassified sequences</taxon>
        <taxon>metagenomes</taxon>
        <taxon>ecological metagenomes</taxon>
    </lineage>
</organism>
<feature type="non-terminal residue" evidence="2">
    <location>
        <position position="1"/>
    </location>
</feature>
<feature type="region of interest" description="Disordered" evidence="1">
    <location>
        <begin position="68"/>
        <end position="99"/>
    </location>
</feature>
<reference evidence="2" key="1">
    <citation type="journal article" date="2014" name="Front. Microbiol.">
        <title>High frequency of phylogenetically diverse reductive dehalogenase-homologous genes in deep subseafloor sedimentary metagenomes.</title>
        <authorList>
            <person name="Kawai M."/>
            <person name="Futagami T."/>
            <person name="Toyoda A."/>
            <person name="Takaki Y."/>
            <person name="Nishi S."/>
            <person name="Hori S."/>
            <person name="Arai W."/>
            <person name="Tsubouchi T."/>
            <person name="Morono Y."/>
            <person name="Uchiyama I."/>
            <person name="Ito T."/>
            <person name="Fujiyama A."/>
            <person name="Inagaki F."/>
            <person name="Takami H."/>
        </authorList>
    </citation>
    <scope>NUCLEOTIDE SEQUENCE</scope>
    <source>
        <strain evidence="2">Expedition CK06-06</strain>
    </source>
</reference>
<sequence length="181" mass="20219">VTVSPAGYEVSRDDRKDANPGGYPWKEGSEYYGLERVEKIAEAKKDPTSLWLALDNGFKVKVDQWGKEVKRKERKKKEGAKKEESGKEESGKEESKNNGVLSISDFRSLTTIEEMRKNLIPALAQWCRDVNGGKKISPKTAYTQLNGVTFEAGKGMGAEDFPVLYECLIEGLEEHAKEKAS</sequence>
<dbReference type="EMBL" id="BART01035633">
    <property type="protein sequence ID" value="GAH16215.1"/>
    <property type="molecule type" value="Genomic_DNA"/>
</dbReference>
<name>X1E747_9ZZZZ</name>
<comment type="caution">
    <text evidence="2">The sequence shown here is derived from an EMBL/GenBank/DDBJ whole genome shotgun (WGS) entry which is preliminary data.</text>
</comment>
<proteinExistence type="predicted"/>
<feature type="compositionally biased region" description="Basic and acidic residues" evidence="1">
    <location>
        <begin position="80"/>
        <end position="96"/>
    </location>
</feature>
<protein>
    <submittedName>
        <fullName evidence="2">Uncharacterized protein</fullName>
    </submittedName>
</protein>
<dbReference type="AlphaFoldDB" id="X1E747"/>
<evidence type="ECO:0000313" key="2">
    <source>
        <dbReference type="EMBL" id="GAH16215.1"/>
    </source>
</evidence>
<evidence type="ECO:0000256" key="1">
    <source>
        <dbReference type="SAM" id="MobiDB-lite"/>
    </source>
</evidence>
<feature type="region of interest" description="Disordered" evidence="1">
    <location>
        <begin position="1"/>
        <end position="25"/>
    </location>
</feature>
<gene>
    <name evidence="2" type="ORF">S01H4_60432</name>
</gene>
<accession>X1E747</accession>